<gene>
    <name evidence="1" type="ORF">DPX16_23743</name>
</gene>
<evidence type="ECO:0000313" key="2">
    <source>
        <dbReference type="Proteomes" id="UP000281406"/>
    </source>
</evidence>
<dbReference type="AlphaFoldDB" id="A0A3N0YGE7"/>
<name>A0A3N0YGE7_ANAGA</name>
<dbReference type="EMBL" id="RJVU01042596">
    <property type="protein sequence ID" value="ROL45315.1"/>
    <property type="molecule type" value="Genomic_DNA"/>
</dbReference>
<organism evidence="1 2">
    <name type="scientific">Anabarilius grahami</name>
    <name type="common">Kanglang fish</name>
    <name type="synonym">Barilius grahami</name>
    <dbReference type="NCBI Taxonomy" id="495550"/>
    <lineage>
        <taxon>Eukaryota</taxon>
        <taxon>Metazoa</taxon>
        <taxon>Chordata</taxon>
        <taxon>Craniata</taxon>
        <taxon>Vertebrata</taxon>
        <taxon>Euteleostomi</taxon>
        <taxon>Actinopterygii</taxon>
        <taxon>Neopterygii</taxon>
        <taxon>Teleostei</taxon>
        <taxon>Ostariophysi</taxon>
        <taxon>Cypriniformes</taxon>
        <taxon>Xenocyprididae</taxon>
        <taxon>Xenocypridinae</taxon>
        <taxon>Xenocypridinae incertae sedis</taxon>
        <taxon>Anabarilius</taxon>
    </lineage>
</organism>
<keyword evidence="2" id="KW-1185">Reference proteome</keyword>
<dbReference type="SUPFAM" id="SSF57889">
    <property type="entry name" value="Cysteine-rich domain"/>
    <property type="match status" value="1"/>
</dbReference>
<dbReference type="Gene3D" id="3.30.60.20">
    <property type="match status" value="1"/>
</dbReference>
<dbReference type="Proteomes" id="UP000281406">
    <property type="component" value="Unassembled WGS sequence"/>
</dbReference>
<dbReference type="OrthoDB" id="6250593at2759"/>
<evidence type="ECO:0000313" key="1">
    <source>
        <dbReference type="EMBL" id="ROL45315.1"/>
    </source>
</evidence>
<dbReference type="InterPro" id="IPR046349">
    <property type="entry name" value="C1-like_sf"/>
</dbReference>
<comment type="caution">
    <text evidence="1">The sequence shown here is derived from an EMBL/GenBank/DDBJ whole genome shotgun (WGS) entry which is preliminary data.</text>
</comment>
<protein>
    <submittedName>
        <fullName evidence="1">SH3 and cysteine-rich domain-containing protein</fullName>
    </submittedName>
</protein>
<reference evidence="1 2" key="1">
    <citation type="submission" date="2018-10" db="EMBL/GenBank/DDBJ databases">
        <title>Genome assembly for a Yunnan-Guizhou Plateau 3E fish, Anabarilius grahami (Regan), and its evolutionary and genetic applications.</title>
        <authorList>
            <person name="Jiang W."/>
        </authorList>
    </citation>
    <scope>NUCLEOTIDE SEQUENCE [LARGE SCALE GENOMIC DNA]</scope>
    <source>
        <strain evidence="1">AG-KIZ</strain>
        <tissue evidence="1">Muscle</tissue>
    </source>
</reference>
<accession>A0A3N0YGE7</accession>
<proteinExistence type="predicted"/>
<sequence length="131" mass="14653">MNIVRFSVYGNLLRLKRSLTFIRSKSVENFFQRSQIDAYLPTALFPSPLLPNGPANGSNSAAMPSPSISFSAPSRPAPFGVQPWPVQTHCFLEHVFRRPTSCNLCKHIIAGQFYVKTAVSVNIRGWGLWLM</sequence>